<feature type="transmembrane region" description="Helical" evidence="1">
    <location>
        <begin position="32"/>
        <end position="56"/>
    </location>
</feature>
<organism evidence="3 4">
    <name type="scientific">Pseudomonas gessardii</name>
    <dbReference type="NCBI Taxonomy" id="78544"/>
    <lineage>
        <taxon>Bacteria</taxon>
        <taxon>Pseudomonadati</taxon>
        <taxon>Pseudomonadota</taxon>
        <taxon>Gammaproteobacteria</taxon>
        <taxon>Pseudomonadales</taxon>
        <taxon>Pseudomonadaceae</taxon>
        <taxon>Pseudomonas</taxon>
    </lineage>
</organism>
<accession>A0ABS9FCK5</accession>
<keyword evidence="4" id="KW-1185">Reference proteome</keyword>
<evidence type="ECO:0000259" key="2">
    <source>
        <dbReference type="Pfam" id="PF20349"/>
    </source>
</evidence>
<feature type="transmembrane region" description="Helical" evidence="1">
    <location>
        <begin position="68"/>
        <end position="87"/>
    </location>
</feature>
<dbReference type="RefSeq" id="WP_099169618.1">
    <property type="nucleotide sequence ID" value="NZ_JAAQYO010000016.1"/>
</dbReference>
<dbReference type="Proteomes" id="UP000814003">
    <property type="component" value="Unassembled WGS sequence"/>
</dbReference>
<comment type="caution">
    <text evidence="3">The sequence shown here is derived from an EMBL/GenBank/DDBJ whole genome shotgun (WGS) entry which is preliminary data.</text>
</comment>
<proteinExistence type="predicted"/>
<reference evidence="3 4" key="1">
    <citation type="submission" date="2019-11" db="EMBL/GenBank/DDBJ databases">
        <title>Epiphytic Pseudomonas syringae from cherry orchards.</title>
        <authorList>
            <person name="Hulin M.T."/>
        </authorList>
    </citation>
    <scope>NUCLEOTIDE SEQUENCE [LARGE SCALE GENOMIC DNA]</scope>
    <source>
        <strain evidence="3 4">PA-6-5B</strain>
    </source>
</reference>
<evidence type="ECO:0000313" key="3">
    <source>
        <dbReference type="EMBL" id="MCF5110027.1"/>
    </source>
</evidence>
<dbReference type="Pfam" id="PF20349">
    <property type="entry name" value="DUF6644"/>
    <property type="match status" value="1"/>
</dbReference>
<keyword evidence="1" id="KW-0812">Transmembrane</keyword>
<dbReference type="InterPro" id="IPR046586">
    <property type="entry name" value="DUF6644"/>
</dbReference>
<sequence>MDIQPLLQTLQDTGTATFIRESGSAFPALESVHVIGIALVFGTIGVVDLRLLGVAAHRRSALRLIQELLPYTWVAFAACVITGLLMFSANATTYAQNSVFWWKMGLLLLAGLNMGVFHLGAFRRINDWDTTLPPPGPARAAGFSSLALWAGVICLGRWIAFS</sequence>
<keyword evidence="1" id="KW-1133">Transmembrane helix</keyword>
<gene>
    <name evidence="3" type="ORF">GIW56_24740</name>
</gene>
<evidence type="ECO:0000256" key="1">
    <source>
        <dbReference type="SAM" id="Phobius"/>
    </source>
</evidence>
<name>A0ABS9FCK5_9PSED</name>
<evidence type="ECO:0000313" key="4">
    <source>
        <dbReference type="Proteomes" id="UP000814003"/>
    </source>
</evidence>
<feature type="transmembrane region" description="Helical" evidence="1">
    <location>
        <begin position="140"/>
        <end position="160"/>
    </location>
</feature>
<feature type="domain" description="DUF6644" evidence="2">
    <location>
        <begin position="30"/>
        <end position="162"/>
    </location>
</feature>
<keyword evidence="1" id="KW-0472">Membrane</keyword>
<protein>
    <submittedName>
        <fullName evidence="3">DUF2214 family protein</fullName>
    </submittedName>
</protein>
<feature type="transmembrane region" description="Helical" evidence="1">
    <location>
        <begin position="99"/>
        <end position="119"/>
    </location>
</feature>
<dbReference type="EMBL" id="WKED01000066">
    <property type="protein sequence ID" value="MCF5110027.1"/>
    <property type="molecule type" value="Genomic_DNA"/>
</dbReference>